<organism evidence="5 6">
    <name type="scientific">Flexivirga caeni</name>
    <dbReference type="NCBI Taxonomy" id="2294115"/>
    <lineage>
        <taxon>Bacteria</taxon>
        <taxon>Bacillati</taxon>
        <taxon>Actinomycetota</taxon>
        <taxon>Actinomycetes</taxon>
        <taxon>Micrococcales</taxon>
        <taxon>Dermacoccaceae</taxon>
        <taxon>Flexivirga</taxon>
    </lineage>
</organism>
<dbReference type="SMART" id="SM00866">
    <property type="entry name" value="UTRA"/>
    <property type="match status" value="1"/>
</dbReference>
<dbReference type="OrthoDB" id="7363114at2"/>
<evidence type="ECO:0000313" key="5">
    <source>
        <dbReference type="EMBL" id="RNI24617.1"/>
    </source>
</evidence>
<dbReference type="PANTHER" id="PTHR44846">
    <property type="entry name" value="MANNOSYL-D-GLYCERATE TRANSPORT/METABOLISM SYSTEM REPRESSOR MNGR-RELATED"/>
    <property type="match status" value="1"/>
</dbReference>
<evidence type="ECO:0000256" key="3">
    <source>
        <dbReference type="ARBA" id="ARBA00023163"/>
    </source>
</evidence>
<gene>
    <name evidence="5" type="ORF">EFY87_02570</name>
</gene>
<keyword evidence="6" id="KW-1185">Reference proteome</keyword>
<protein>
    <submittedName>
        <fullName evidence="5">GntR family transcriptional regulator</fullName>
    </submittedName>
</protein>
<keyword evidence="2" id="KW-0238">DNA-binding</keyword>
<dbReference type="PANTHER" id="PTHR44846:SF1">
    <property type="entry name" value="MANNOSYL-D-GLYCERATE TRANSPORT_METABOLISM SYSTEM REPRESSOR MNGR-RELATED"/>
    <property type="match status" value="1"/>
</dbReference>
<feature type="domain" description="HTH gntR-type" evidence="4">
    <location>
        <begin position="9"/>
        <end position="79"/>
    </location>
</feature>
<dbReference type="InterPro" id="IPR028978">
    <property type="entry name" value="Chorismate_lyase_/UTRA_dom_sf"/>
</dbReference>
<dbReference type="Gene3D" id="1.10.10.10">
    <property type="entry name" value="Winged helix-like DNA-binding domain superfamily/Winged helix DNA-binding domain"/>
    <property type="match status" value="1"/>
</dbReference>
<dbReference type="PRINTS" id="PR00035">
    <property type="entry name" value="HTHGNTR"/>
</dbReference>
<dbReference type="CDD" id="cd07377">
    <property type="entry name" value="WHTH_GntR"/>
    <property type="match status" value="1"/>
</dbReference>
<name>A0A3M9MHJ1_9MICO</name>
<dbReference type="GO" id="GO:0045892">
    <property type="term" value="P:negative regulation of DNA-templated transcription"/>
    <property type="evidence" value="ECO:0007669"/>
    <property type="project" value="TreeGrafter"/>
</dbReference>
<evidence type="ECO:0000313" key="6">
    <source>
        <dbReference type="Proteomes" id="UP000271678"/>
    </source>
</evidence>
<dbReference type="Gene3D" id="3.40.1410.10">
    <property type="entry name" value="Chorismate lyase-like"/>
    <property type="match status" value="1"/>
</dbReference>
<dbReference type="SUPFAM" id="SSF64288">
    <property type="entry name" value="Chorismate lyase-like"/>
    <property type="match status" value="1"/>
</dbReference>
<sequence length="257" mass="28942">MVMNARIDRSSRIPLWRQIRDDIGTRISRHEFADAFPPESRLQEEYGVSRQTIRQALRQLREDGVVTAQRGRTPRLATPTEIEQPLGALYSLFDSVRATGISQHSIVRELAVTTDATVADRLGLDRTEPLLHLARLRLAGDEPLALDEVWLPAGIAHPLLDVDWHNTGFYEELGRRCGVRLTSGEEHLRAVIPTASDRAALQLPRDTAVFAIDRLGISHDRPLEWRHTLVRGDRFSMTARFDARSGYLLGIDSARGD</sequence>
<dbReference type="InterPro" id="IPR011663">
    <property type="entry name" value="UTRA"/>
</dbReference>
<dbReference type="InterPro" id="IPR050679">
    <property type="entry name" value="Bact_HTH_transcr_reg"/>
</dbReference>
<dbReference type="SUPFAM" id="SSF46785">
    <property type="entry name" value="Winged helix' DNA-binding domain"/>
    <property type="match status" value="1"/>
</dbReference>
<dbReference type="InterPro" id="IPR000524">
    <property type="entry name" value="Tscrpt_reg_HTH_GntR"/>
</dbReference>
<dbReference type="AlphaFoldDB" id="A0A3M9MHJ1"/>
<evidence type="ECO:0000259" key="4">
    <source>
        <dbReference type="PROSITE" id="PS50949"/>
    </source>
</evidence>
<dbReference type="InterPro" id="IPR036390">
    <property type="entry name" value="WH_DNA-bd_sf"/>
</dbReference>
<accession>A0A3M9MHJ1</accession>
<dbReference type="SMART" id="SM00345">
    <property type="entry name" value="HTH_GNTR"/>
    <property type="match status" value="1"/>
</dbReference>
<keyword evidence="3" id="KW-0804">Transcription</keyword>
<evidence type="ECO:0000256" key="2">
    <source>
        <dbReference type="ARBA" id="ARBA00023125"/>
    </source>
</evidence>
<dbReference type="Pfam" id="PF07702">
    <property type="entry name" value="UTRA"/>
    <property type="match status" value="1"/>
</dbReference>
<reference evidence="5 6" key="1">
    <citation type="submission" date="2018-11" db="EMBL/GenBank/DDBJ databases">
        <title>Draft genome of Simplicispira Flexivirga sp. BO-16.</title>
        <authorList>
            <person name="Im W.T."/>
        </authorList>
    </citation>
    <scope>NUCLEOTIDE SEQUENCE [LARGE SCALE GENOMIC DNA]</scope>
    <source>
        <strain evidence="5 6">BO-16</strain>
    </source>
</reference>
<proteinExistence type="predicted"/>
<dbReference type="GO" id="GO:0003700">
    <property type="term" value="F:DNA-binding transcription factor activity"/>
    <property type="evidence" value="ECO:0007669"/>
    <property type="project" value="InterPro"/>
</dbReference>
<comment type="caution">
    <text evidence="5">The sequence shown here is derived from an EMBL/GenBank/DDBJ whole genome shotgun (WGS) entry which is preliminary data.</text>
</comment>
<dbReference type="Proteomes" id="UP000271678">
    <property type="component" value="Unassembled WGS sequence"/>
</dbReference>
<dbReference type="InterPro" id="IPR036388">
    <property type="entry name" value="WH-like_DNA-bd_sf"/>
</dbReference>
<dbReference type="EMBL" id="RJJQ01000002">
    <property type="protein sequence ID" value="RNI24617.1"/>
    <property type="molecule type" value="Genomic_DNA"/>
</dbReference>
<evidence type="ECO:0000256" key="1">
    <source>
        <dbReference type="ARBA" id="ARBA00023015"/>
    </source>
</evidence>
<dbReference type="PROSITE" id="PS50949">
    <property type="entry name" value="HTH_GNTR"/>
    <property type="match status" value="1"/>
</dbReference>
<keyword evidence="1" id="KW-0805">Transcription regulation</keyword>
<dbReference type="GO" id="GO:0003677">
    <property type="term" value="F:DNA binding"/>
    <property type="evidence" value="ECO:0007669"/>
    <property type="project" value="UniProtKB-KW"/>
</dbReference>
<dbReference type="Pfam" id="PF00392">
    <property type="entry name" value="GntR"/>
    <property type="match status" value="1"/>
</dbReference>